<gene>
    <name evidence="1" type="ORF">E5288_WYG020011</name>
</gene>
<dbReference type="AlphaFoldDB" id="A0A6B0RNM3"/>
<proteinExistence type="predicted"/>
<keyword evidence="2" id="KW-1185">Reference proteome</keyword>
<dbReference type="Proteomes" id="UP000322234">
    <property type="component" value="Unassembled WGS sequence"/>
</dbReference>
<organism evidence="1 2">
    <name type="scientific">Bos mutus</name>
    <name type="common">wild yak</name>
    <dbReference type="NCBI Taxonomy" id="72004"/>
    <lineage>
        <taxon>Eukaryota</taxon>
        <taxon>Metazoa</taxon>
        <taxon>Chordata</taxon>
        <taxon>Craniata</taxon>
        <taxon>Vertebrata</taxon>
        <taxon>Euteleostomi</taxon>
        <taxon>Mammalia</taxon>
        <taxon>Eutheria</taxon>
        <taxon>Laurasiatheria</taxon>
        <taxon>Artiodactyla</taxon>
        <taxon>Ruminantia</taxon>
        <taxon>Pecora</taxon>
        <taxon>Bovidae</taxon>
        <taxon>Bovinae</taxon>
        <taxon>Bos</taxon>
    </lineage>
</organism>
<reference evidence="1" key="1">
    <citation type="submission" date="2019-10" db="EMBL/GenBank/DDBJ databases">
        <title>The sequence and de novo assembly of the wild yak genome.</title>
        <authorList>
            <person name="Liu Y."/>
        </authorList>
    </citation>
    <scope>NUCLEOTIDE SEQUENCE [LARGE SCALE GENOMIC DNA]</scope>
    <source>
        <strain evidence="1">WY2019</strain>
    </source>
</reference>
<comment type="caution">
    <text evidence="1">The sequence shown here is derived from an EMBL/GenBank/DDBJ whole genome shotgun (WGS) entry which is preliminary data.</text>
</comment>
<evidence type="ECO:0000313" key="1">
    <source>
        <dbReference type="EMBL" id="MXQ88943.1"/>
    </source>
</evidence>
<accession>A0A6B0RNM3</accession>
<evidence type="ECO:0000313" key="2">
    <source>
        <dbReference type="Proteomes" id="UP000322234"/>
    </source>
</evidence>
<sequence length="66" mass="7465">MSSSPLLTPSRGLQQLHPRLVLRNYLWGAPSTFPAAARERTAKPLREQHRVRNGQLGACDAWCCRH</sequence>
<name>A0A6B0RNM3_9CETA</name>
<protein>
    <submittedName>
        <fullName evidence="1">Uncharacterized protein</fullName>
    </submittedName>
</protein>
<dbReference type="EMBL" id="VBQZ03000051">
    <property type="protein sequence ID" value="MXQ88943.1"/>
    <property type="molecule type" value="Genomic_DNA"/>
</dbReference>